<name>A0A0H2RXN2_9AGAM</name>
<protein>
    <submittedName>
        <fullName evidence="1">Uncharacterized protein</fullName>
    </submittedName>
</protein>
<sequence length="130" mass="14508">MLGSFTALVELSITIAGKPNTGTKRAKVQSIYELQCLFRSLKGCTSLRALHLDDAGSNMLDTSELQNLQHVPPSLQFISWGSRDGKKTFRIIRDSASQSAHAVAYEVSPPPHEIVYDWTSKNTFRHLFDD</sequence>
<gene>
    <name evidence="1" type="ORF">SCHPADRAFT_561630</name>
</gene>
<dbReference type="InParanoid" id="A0A0H2RXN2"/>
<reference evidence="1 2" key="1">
    <citation type="submission" date="2015-04" db="EMBL/GenBank/DDBJ databases">
        <title>Complete genome sequence of Schizopora paradoxa KUC8140, a cosmopolitan wood degrader in East Asia.</title>
        <authorList>
            <consortium name="DOE Joint Genome Institute"/>
            <person name="Min B."/>
            <person name="Park H."/>
            <person name="Jang Y."/>
            <person name="Kim J.-J."/>
            <person name="Kim K.H."/>
            <person name="Pangilinan J."/>
            <person name="Lipzen A."/>
            <person name="Riley R."/>
            <person name="Grigoriev I.V."/>
            <person name="Spatafora J.W."/>
            <person name="Choi I.-G."/>
        </authorList>
    </citation>
    <scope>NUCLEOTIDE SEQUENCE [LARGE SCALE GENOMIC DNA]</scope>
    <source>
        <strain evidence="1 2">KUC8140</strain>
    </source>
</reference>
<dbReference type="EMBL" id="KQ086053">
    <property type="protein sequence ID" value="KLO09511.1"/>
    <property type="molecule type" value="Genomic_DNA"/>
</dbReference>
<organism evidence="1 2">
    <name type="scientific">Schizopora paradoxa</name>
    <dbReference type="NCBI Taxonomy" id="27342"/>
    <lineage>
        <taxon>Eukaryota</taxon>
        <taxon>Fungi</taxon>
        <taxon>Dikarya</taxon>
        <taxon>Basidiomycota</taxon>
        <taxon>Agaricomycotina</taxon>
        <taxon>Agaricomycetes</taxon>
        <taxon>Hymenochaetales</taxon>
        <taxon>Schizoporaceae</taxon>
        <taxon>Schizopora</taxon>
    </lineage>
</organism>
<evidence type="ECO:0000313" key="1">
    <source>
        <dbReference type="EMBL" id="KLO09511.1"/>
    </source>
</evidence>
<dbReference type="Proteomes" id="UP000053477">
    <property type="component" value="Unassembled WGS sequence"/>
</dbReference>
<evidence type="ECO:0000313" key="2">
    <source>
        <dbReference type="Proteomes" id="UP000053477"/>
    </source>
</evidence>
<dbReference type="OrthoDB" id="2927828at2759"/>
<keyword evidence="2" id="KW-1185">Reference proteome</keyword>
<dbReference type="AlphaFoldDB" id="A0A0H2RXN2"/>
<proteinExistence type="predicted"/>
<accession>A0A0H2RXN2</accession>